<gene>
    <name evidence="5" type="ORF">J437_LFUL010538</name>
</gene>
<dbReference type="PANTHER" id="PTHR10009:SF13">
    <property type="entry name" value="DOPAMINECHROME TAUTOMERASE"/>
    <property type="match status" value="1"/>
</dbReference>
<dbReference type="InterPro" id="IPR011042">
    <property type="entry name" value="6-blade_b-propeller_TolB-like"/>
</dbReference>
<evidence type="ECO:0008006" key="7">
    <source>
        <dbReference type="Google" id="ProtNLM"/>
    </source>
</evidence>
<dbReference type="PANTHER" id="PTHR10009">
    <property type="entry name" value="PROTEIN YELLOW-RELATED"/>
    <property type="match status" value="1"/>
</dbReference>
<reference evidence="5" key="2">
    <citation type="submission" date="2017-10" db="EMBL/GenBank/DDBJ databases">
        <title>Ladona fulva Genome sequencing and assembly.</title>
        <authorList>
            <person name="Murali S."/>
            <person name="Richards S."/>
            <person name="Bandaranaike D."/>
            <person name="Bellair M."/>
            <person name="Blankenburg K."/>
            <person name="Chao H."/>
            <person name="Dinh H."/>
            <person name="Doddapaneni H."/>
            <person name="Dugan-Rocha S."/>
            <person name="Elkadiri S."/>
            <person name="Gnanaolivu R."/>
            <person name="Hernandez B."/>
            <person name="Skinner E."/>
            <person name="Javaid M."/>
            <person name="Lee S."/>
            <person name="Li M."/>
            <person name="Ming W."/>
            <person name="Munidasa M."/>
            <person name="Muniz J."/>
            <person name="Nguyen L."/>
            <person name="Hughes D."/>
            <person name="Osuji N."/>
            <person name="Pu L.-L."/>
            <person name="Puazo M."/>
            <person name="Qu C."/>
            <person name="Quiroz J."/>
            <person name="Raj R."/>
            <person name="Weissenberger G."/>
            <person name="Xin Y."/>
            <person name="Zou X."/>
            <person name="Han Y."/>
            <person name="Worley K."/>
            <person name="Muzny D."/>
            <person name="Gibbs R."/>
        </authorList>
    </citation>
    <scope>NUCLEOTIDE SEQUENCE</scope>
    <source>
        <strain evidence="5">Sampled in the wild</strain>
    </source>
</reference>
<organism evidence="5 6">
    <name type="scientific">Ladona fulva</name>
    <name type="common">Scarce chaser dragonfly</name>
    <name type="synonym">Libellula fulva</name>
    <dbReference type="NCBI Taxonomy" id="123851"/>
    <lineage>
        <taxon>Eukaryota</taxon>
        <taxon>Metazoa</taxon>
        <taxon>Ecdysozoa</taxon>
        <taxon>Arthropoda</taxon>
        <taxon>Hexapoda</taxon>
        <taxon>Insecta</taxon>
        <taxon>Pterygota</taxon>
        <taxon>Palaeoptera</taxon>
        <taxon>Odonata</taxon>
        <taxon>Epiprocta</taxon>
        <taxon>Anisoptera</taxon>
        <taxon>Libelluloidea</taxon>
        <taxon>Libellulidae</taxon>
        <taxon>Ladona</taxon>
    </lineage>
</organism>
<keyword evidence="4" id="KW-0732">Signal</keyword>
<dbReference type="EMBL" id="KZ309442">
    <property type="protein sequence ID" value="KAG8238824.1"/>
    <property type="molecule type" value="Genomic_DNA"/>
</dbReference>
<dbReference type="Proteomes" id="UP000792457">
    <property type="component" value="Unassembled WGS sequence"/>
</dbReference>
<keyword evidence="3" id="KW-0964">Secreted</keyword>
<name>A0A8K0KP12_LADFU</name>
<dbReference type="InterPro" id="IPR017996">
    <property type="entry name" value="MRJP/yellow-related"/>
</dbReference>
<dbReference type="Gene3D" id="2.120.10.30">
    <property type="entry name" value="TolB, C-terminal domain"/>
    <property type="match status" value="1"/>
</dbReference>
<reference evidence="5" key="1">
    <citation type="submission" date="2013-04" db="EMBL/GenBank/DDBJ databases">
        <authorList>
            <person name="Qu J."/>
            <person name="Murali S.C."/>
            <person name="Bandaranaike D."/>
            <person name="Bellair M."/>
            <person name="Blankenburg K."/>
            <person name="Chao H."/>
            <person name="Dinh H."/>
            <person name="Doddapaneni H."/>
            <person name="Downs B."/>
            <person name="Dugan-Rocha S."/>
            <person name="Elkadiri S."/>
            <person name="Gnanaolivu R.D."/>
            <person name="Hernandez B."/>
            <person name="Javaid M."/>
            <person name="Jayaseelan J.C."/>
            <person name="Lee S."/>
            <person name="Li M."/>
            <person name="Ming W."/>
            <person name="Munidasa M."/>
            <person name="Muniz J."/>
            <person name="Nguyen L."/>
            <person name="Ongeri F."/>
            <person name="Osuji N."/>
            <person name="Pu L.-L."/>
            <person name="Puazo M."/>
            <person name="Qu C."/>
            <person name="Quiroz J."/>
            <person name="Raj R."/>
            <person name="Weissenberger G."/>
            <person name="Xin Y."/>
            <person name="Zou X."/>
            <person name="Han Y."/>
            <person name="Richards S."/>
            <person name="Worley K."/>
            <person name="Muzny D."/>
            <person name="Gibbs R."/>
        </authorList>
    </citation>
    <scope>NUCLEOTIDE SEQUENCE</scope>
    <source>
        <strain evidence="5">Sampled in the wild</strain>
    </source>
</reference>
<accession>A0A8K0KP12</accession>
<evidence type="ECO:0000313" key="6">
    <source>
        <dbReference type="Proteomes" id="UP000792457"/>
    </source>
</evidence>
<evidence type="ECO:0000256" key="4">
    <source>
        <dbReference type="SAM" id="SignalP"/>
    </source>
</evidence>
<dbReference type="FunFam" id="2.120.10.30:FF:000045">
    <property type="entry name" value="Blast:Protein yellow"/>
    <property type="match status" value="1"/>
</dbReference>
<keyword evidence="6" id="KW-1185">Reference proteome</keyword>
<dbReference type="OrthoDB" id="7776143at2759"/>
<comment type="similarity">
    <text evidence="2">Belongs to the major royal jelly protein family.</text>
</comment>
<sequence>MRLQVLPLALLSLAILPLASPAQLKEIFKWKEVDFSYPTLEDRHAAVHSGIYNEDNALPLGVEVYNSRVFITLPRWKRGVPATLTHVQRPANFDGPATSPRLNPYPNWEWNKENSGCDAFTSVFRVWADTCGRLWVIDAGKENVVVEPKQICPPQILVFDLRNDTLLRRYRLTETDMKSNSFFTNIHVDVRNDANGRPMCEDAFAYVPDVWGFGVVVYSLRDNRSWRVDHEFFHPDPLFCKYTVGEHTFRWLDGIFSVALGPVDSTNNDRYLYFHSMSSSREFRVPASVMQNETASKEHPEKFEALASRGSNGHSSASAMDKNGILFYNLVTRDAVGCWNSKFPYRKPYFGEVDHNPETLQFPNDLKVDQGGLDGWPVSRKMLKTPCKQSVWVLSNRLQAFLYGKLDKNDYNFRVLAIPVEEAIQNNACHPDYTPEIDDLPPRIACEDDFS</sequence>
<feature type="signal peptide" evidence="4">
    <location>
        <begin position="1"/>
        <end position="21"/>
    </location>
</feature>
<evidence type="ECO:0000256" key="2">
    <source>
        <dbReference type="ARBA" id="ARBA00009127"/>
    </source>
</evidence>
<dbReference type="GO" id="GO:0005576">
    <property type="term" value="C:extracellular region"/>
    <property type="evidence" value="ECO:0007669"/>
    <property type="project" value="UniProtKB-SubCell"/>
</dbReference>
<comment type="subcellular location">
    <subcellularLocation>
        <location evidence="1">Secreted</location>
    </subcellularLocation>
</comment>
<evidence type="ECO:0000256" key="3">
    <source>
        <dbReference type="ARBA" id="ARBA00022525"/>
    </source>
</evidence>
<dbReference type="PRINTS" id="PR01366">
    <property type="entry name" value="ROYALJELLY"/>
</dbReference>
<proteinExistence type="inferred from homology"/>
<protein>
    <recommendedName>
        <fullName evidence="7">Protein yellow</fullName>
    </recommendedName>
</protein>
<comment type="caution">
    <text evidence="5">The sequence shown here is derived from an EMBL/GenBank/DDBJ whole genome shotgun (WGS) entry which is preliminary data.</text>
</comment>
<evidence type="ECO:0000256" key="1">
    <source>
        <dbReference type="ARBA" id="ARBA00004613"/>
    </source>
</evidence>
<dbReference type="AlphaFoldDB" id="A0A8K0KP12"/>
<dbReference type="Pfam" id="PF03022">
    <property type="entry name" value="MRJP"/>
    <property type="match status" value="1"/>
</dbReference>
<evidence type="ECO:0000313" key="5">
    <source>
        <dbReference type="EMBL" id="KAG8238824.1"/>
    </source>
</evidence>
<feature type="chain" id="PRO_5035423644" description="Protein yellow" evidence="4">
    <location>
        <begin position="22"/>
        <end position="451"/>
    </location>
</feature>